<dbReference type="Pfam" id="PF21537">
    <property type="entry name" value="DUF1980_C"/>
    <property type="match status" value="1"/>
</dbReference>
<dbReference type="EMBL" id="QROS01000009">
    <property type="protein sequence ID" value="RHL45604.1"/>
    <property type="molecule type" value="Genomic_DNA"/>
</dbReference>
<dbReference type="Gene3D" id="3.40.50.300">
    <property type="entry name" value="P-loop containing nucleotide triphosphate hydrolases"/>
    <property type="match status" value="1"/>
</dbReference>
<gene>
    <name evidence="4" type="ORF">DW021_12220</name>
    <name evidence="3" type="ORF">ERS852394_02113</name>
    <name evidence="5" type="ORF">ROSSTS7063_02321</name>
</gene>
<reference evidence="4 7" key="2">
    <citation type="submission" date="2018-08" db="EMBL/GenBank/DDBJ databases">
        <title>A genome reference for cultivated species of the human gut microbiota.</title>
        <authorList>
            <person name="Zou Y."/>
            <person name="Xue W."/>
            <person name="Luo G."/>
        </authorList>
    </citation>
    <scope>NUCLEOTIDE SEQUENCE [LARGE SCALE GENOMIC DNA]</scope>
    <source>
        <strain evidence="4 7">AF37-6AC</strain>
    </source>
</reference>
<feature type="domain" description="DUF1980" evidence="2">
    <location>
        <begin position="192"/>
        <end position="315"/>
    </location>
</feature>
<reference evidence="5 8" key="3">
    <citation type="submission" date="2019-07" db="EMBL/GenBank/DDBJ databases">
        <authorList>
            <person name="Hibberd C M."/>
            <person name="Gehrig L. J."/>
            <person name="Chang H.-W."/>
            <person name="Venkatesh S."/>
        </authorList>
    </citation>
    <scope>NUCLEOTIDE SEQUENCE [LARGE SCALE GENOMIC DNA]</scope>
    <source>
        <strain evidence="5">Ruminococcus_obeum_SSTS_Bg7063</strain>
    </source>
</reference>
<dbReference type="InterPro" id="IPR003495">
    <property type="entry name" value="CobW/HypB/UreG_nucleotide-bd"/>
</dbReference>
<name>A0A174EVH9_9FIRM</name>
<reference evidence="3 6" key="1">
    <citation type="submission" date="2015-09" db="EMBL/GenBank/DDBJ databases">
        <authorList>
            <consortium name="Pathogen Informatics"/>
        </authorList>
    </citation>
    <scope>NUCLEOTIDE SEQUENCE [LARGE SCALE GENOMIC DNA]</scope>
    <source>
        <strain evidence="3 6">2789STDY5608837</strain>
    </source>
</reference>
<evidence type="ECO:0000313" key="8">
    <source>
        <dbReference type="Proteomes" id="UP000409147"/>
    </source>
</evidence>
<dbReference type="RefSeq" id="WP_055066246.1">
    <property type="nucleotide sequence ID" value="NZ_CABHNB010000032.1"/>
</dbReference>
<feature type="domain" description="CobW/HypB/UreG nucleotide-binding" evidence="1">
    <location>
        <begin position="7"/>
        <end position="150"/>
    </location>
</feature>
<protein>
    <submittedName>
        <fullName evidence="3">CobW/HypB/UreG, nucleotide-binding domain</fullName>
    </submittedName>
    <submittedName>
        <fullName evidence="4">GTPase</fullName>
    </submittedName>
</protein>
<dbReference type="InterPro" id="IPR048447">
    <property type="entry name" value="DUF1980_C"/>
</dbReference>
<proteinExistence type="predicted"/>
<evidence type="ECO:0000313" key="7">
    <source>
        <dbReference type="Proteomes" id="UP000285897"/>
    </source>
</evidence>
<organism evidence="3 6">
    <name type="scientific">Blautia obeum</name>
    <dbReference type="NCBI Taxonomy" id="40520"/>
    <lineage>
        <taxon>Bacteria</taxon>
        <taxon>Bacillati</taxon>
        <taxon>Bacillota</taxon>
        <taxon>Clostridia</taxon>
        <taxon>Lachnospirales</taxon>
        <taxon>Lachnospiraceae</taxon>
        <taxon>Blautia</taxon>
    </lineage>
</organism>
<evidence type="ECO:0000313" key="5">
    <source>
        <dbReference type="EMBL" id="VUX14217.1"/>
    </source>
</evidence>
<dbReference type="EMBL" id="CYZD01000010">
    <property type="protein sequence ID" value="CUO40519.1"/>
    <property type="molecule type" value="Genomic_DNA"/>
</dbReference>
<dbReference type="Proteomes" id="UP000409147">
    <property type="component" value="Unassembled WGS sequence"/>
</dbReference>
<dbReference type="InterPro" id="IPR027417">
    <property type="entry name" value="P-loop_NTPase"/>
</dbReference>
<accession>A0A174EVH9</accession>
<evidence type="ECO:0000259" key="2">
    <source>
        <dbReference type="Pfam" id="PF21537"/>
    </source>
</evidence>
<dbReference type="Proteomes" id="UP000285897">
    <property type="component" value="Unassembled WGS sequence"/>
</dbReference>
<sequence length="317" mass="36420">MDEIKVPIYLMTGFLESGKTSFLSFTIQQDYFHTDGKTLLILCEEGEEEYDPAILEANNTVVEVIENEEDFTTDRLVAMDILHQPERVIIEYNGMWLVSNFEKMQLPTGWGVEQQITCVDGSTFQMYMANMKSIFMDMIKNTDMVIFNRCKKEDPLPTYRRGIKVANQRAEVIFEDEEGELGDIFQDEMPFDMNAPVIEILPEDYGIWFVDAMDHPENYEGKTVKFKARVMKPRGMGSKFFVPGRTAMTCCADDTTFLGYVCKSAYAPKLTPGEWVEVTAKVGIEKRNEYQGEEGIVLDAEHVEQCDPLEDEMVYFN</sequence>
<dbReference type="EMBL" id="CABHNB010000032">
    <property type="protein sequence ID" value="VUX14217.1"/>
    <property type="molecule type" value="Genomic_DNA"/>
</dbReference>
<evidence type="ECO:0000259" key="1">
    <source>
        <dbReference type="Pfam" id="PF02492"/>
    </source>
</evidence>
<keyword evidence="8" id="KW-1185">Reference proteome</keyword>
<evidence type="ECO:0000313" key="6">
    <source>
        <dbReference type="Proteomes" id="UP000095409"/>
    </source>
</evidence>
<evidence type="ECO:0000313" key="4">
    <source>
        <dbReference type="EMBL" id="RHL45604.1"/>
    </source>
</evidence>
<dbReference type="Proteomes" id="UP000095409">
    <property type="component" value="Unassembled WGS sequence"/>
</dbReference>
<dbReference type="AlphaFoldDB" id="A0A174EVH9"/>
<dbReference type="Pfam" id="PF02492">
    <property type="entry name" value="cobW"/>
    <property type="match status" value="1"/>
</dbReference>
<evidence type="ECO:0000313" key="3">
    <source>
        <dbReference type="EMBL" id="CUO40519.1"/>
    </source>
</evidence>